<dbReference type="EMBL" id="BAABJP010000015">
    <property type="protein sequence ID" value="GAA5156612.1"/>
    <property type="molecule type" value="Genomic_DNA"/>
</dbReference>
<evidence type="ECO:0000313" key="5">
    <source>
        <dbReference type="Proteomes" id="UP001428817"/>
    </source>
</evidence>
<dbReference type="Proteomes" id="UP001428817">
    <property type="component" value="Unassembled WGS sequence"/>
</dbReference>
<evidence type="ECO:0000313" key="4">
    <source>
        <dbReference type="EMBL" id="GAA5156612.1"/>
    </source>
</evidence>
<dbReference type="Pfam" id="PF02470">
    <property type="entry name" value="MlaD"/>
    <property type="match status" value="1"/>
</dbReference>
<dbReference type="InterPro" id="IPR052336">
    <property type="entry name" value="MlaD_Phospholipid_Transporter"/>
</dbReference>
<keyword evidence="5" id="KW-1185">Reference proteome</keyword>
<reference evidence="5" key="1">
    <citation type="journal article" date="2019" name="Int. J. Syst. Evol. Microbiol.">
        <title>The Global Catalogue of Microorganisms (GCM) 10K type strain sequencing project: providing services to taxonomists for standard genome sequencing and annotation.</title>
        <authorList>
            <consortium name="The Broad Institute Genomics Platform"/>
            <consortium name="The Broad Institute Genome Sequencing Center for Infectious Disease"/>
            <person name="Wu L."/>
            <person name="Ma J."/>
        </authorList>
    </citation>
    <scope>NUCLEOTIDE SEQUENCE [LARGE SCALE GENOMIC DNA]</scope>
    <source>
        <strain evidence="5">JCM 18303</strain>
    </source>
</reference>
<evidence type="ECO:0000256" key="2">
    <source>
        <dbReference type="SAM" id="Phobius"/>
    </source>
</evidence>
<name>A0ABP9Q4T9_9PSEU</name>
<keyword evidence="2" id="KW-1133">Transmembrane helix</keyword>
<organism evidence="4 5">
    <name type="scientific">Pseudonocardia eucalypti</name>
    <dbReference type="NCBI Taxonomy" id="648755"/>
    <lineage>
        <taxon>Bacteria</taxon>
        <taxon>Bacillati</taxon>
        <taxon>Actinomycetota</taxon>
        <taxon>Actinomycetes</taxon>
        <taxon>Pseudonocardiales</taxon>
        <taxon>Pseudonocardiaceae</taxon>
        <taxon>Pseudonocardia</taxon>
    </lineage>
</organism>
<proteinExistence type="predicted"/>
<keyword evidence="2" id="KW-0812">Transmembrane</keyword>
<evidence type="ECO:0000259" key="3">
    <source>
        <dbReference type="Pfam" id="PF02470"/>
    </source>
</evidence>
<feature type="domain" description="Mce/MlaD" evidence="3">
    <location>
        <begin position="42"/>
        <end position="122"/>
    </location>
</feature>
<sequence length="481" mass="50912">MRISRFLRTRPVLAAFVMLGLAAVIGVLLSYKNDLITALTPGETVTVQLAENYRMTANDTEVKIAGSPVGKVQSIEQQENGPVTVTLKVAHGTRKLLGTEPSATIRPVTILGGKYYIELTSGGQPGEFTGTIPPERAKLPVELDKVLAAIPPEAQKGLQGMTERLDTTLKAGLGGEMKKLVKDAPDTLRPAGVVLDAARGVNKDGDLAALTTNADQLAKVLSAKPGQLRAVVDSLANTSNTLGANSGPLARTIADLPDTLRSTRRGAADLNTTLDKLIDTADDARPAVRELDPTLKRLEPVLEDLRPLASDLREVLHEARPLLDKLVPTVRKGIEVLDDIQGRPLDTVNGPILKELNSEFKGEGPKYTNGGRTGSKFYQELMYLLTNTNGLTQYSDSTAHMLGFEFAGSSSTVLGHGTAAESFERMLHSMFGLPSQGPDGGSKNPPIIPGTGQGFRVPAPDPGVPAPVVDPNGLLGKGPGK</sequence>
<dbReference type="RefSeq" id="WP_185059673.1">
    <property type="nucleotide sequence ID" value="NZ_BAABJP010000015.1"/>
</dbReference>
<accession>A0ABP9Q4T9</accession>
<gene>
    <name evidence="4" type="ORF">GCM10023321_32680</name>
</gene>
<feature type="transmembrane region" description="Helical" evidence="2">
    <location>
        <begin position="12"/>
        <end position="31"/>
    </location>
</feature>
<evidence type="ECO:0000256" key="1">
    <source>
        <dbReference type="SAM" id="MobiDB-lite"/>
    </source>
</evidence>
<dbReference type="PANTHER" id="PTHR33371">
    <property type="entry name" value="INTERMEMBRANE PHOSPHOLIPID TRANSPORT SYSTEM BINDING PROTEIN MLAD-RELATED"/>
    <property type="match status" value="1"/>
</dbReference>
<feature type="region of interest" description="Disordered" evidence="1">
    <location>
        <begin position="436"/>
        <end position="481"/>
    </location>
</feature>
<dbReference type="PANTHER" id="PTHR33371:SF4">
    <property type="entry name" value="INTERMEMBRANE PHOSPHOLIPID TRANSPORT SYSTEM BINDING PROTEIN MLAD"/>
    <property type="match status" value="1"/>
</dbReference>
<comment type="caution">
    <text evidence="4">The sequence shown here is derived from an EMBL/GenBank/DDBJ whole genome shotgun (WGS) entry which is preliminary data.</text>
</comment>
<dbReference type="InterPro" id="IPR003399">
    <property type="entry name" value="Mce/MlaD"/>
</dbReference>
<keyword evidence="2" id="KW-0472">Membrane</keyword>
<protein>
    <recommendedName>
        <fullName evidence="3">Mce/MlaD domain-containing protein</fullName>
    </recommendedName>
</protein>